<accession>A0AAE3W7A8</accession>
<dbReference type="RefSeq" id="WP_307247182.1">
    <property type="nucleotide sequence ID" value="NZ_JAUSUZ010000001.1"/>
</dbReference>
<sequence>MSDGKLTGDEPLADGMRVFVRLRRDCTVTDADRLLATACRIYREQNPDATDADAAAFVTGAADPLCTVLEAAGRE</sequence>
<proteinExistence type="predicted"/>
<comment type="caution">
    <text evidence="1">The sequence shown here is derived from an EMBL/GenBank/DDBJ whole genome shotgun (WGS) entry which is preliminary data.</text>
</comment>
<protein>
    <submittedName>
        <fullName evidence="1">Uncharacterized protein</fullName>
    </submittedName>
</protein>
<dbReference type="Proteomes" id="UP001240236">
    <property type="component" value="Unassembled WGS sequence"/>
</dbReference>
<keyword evidence="2" id="KW-1185">Reference proteome</keyword>
<gene>
    <name evidence="1" type="ORF">J2S42_007538</name>
</gene>
<dbReference type="AlphaFoldDB" id="A0AAE3W7A8"/>
<dbReference type="EMBL" id="JAUSUZ010000001">
    <property type="protein sequence ID" value="MDQ0370869.1"/>
    <property type="molecule type" value="Genomic_DNA"/>
</dbReference>
<name>A0AAE3W7A8_9ACTN</name>
<organism evidence="1 2">
    <name type="scientific">Catenuloplanes indicus</name>
    <dbReference type="NCBI Taxonomy" id="137267"/>
    <lineage>
        <taxon>Bacteria</taxon>
        <taxon>Bacillati</taxon>
        <taxon>Actinomycetota</taxon>
        <taxon>Actinomycetes</taxon>
        <taxon>Micromonosporales</taxon>
        <taxon>Micromonosporaceae</taxon>
        <taxon>Catenuloplanes</taxon>
    </lineage>
</organism>
<evidence type="ECO:0000313" key="1">
    <source>
        <dbReference type="EMBL" id="MDQ0370869.1"/>
    </source>
</evidence>
<evidence type="ECO:0000313" key="2">
    <source>
        <dbReference type="Proteomes" id="UP001240236"/>
    </source>
</evidence>
<reference evidence="1 2" key="1">
    <citation type="submission" date="2023-07" db="EMBL/GenBank/DDBJ databases">
        <title>Sequencing the genomes of 1000 actinobacteria strains.</title>
        <authorList>
            <person name="Klenk H.-P."/>
        </authorList>
    </citation>
    <scope>NUCLEOTIDE SEQUENCE [LARGE SCALE GENOMIC DNA]</scope>
    <source>
        <strain evidence="1 2">DSM 44709</strain>
    </source>
</reference>